<proteinExistence type="predicted"/>
<evidence type="ECO:0000313" key="2">
    <source>
        <dbReference type="EMBL" id="KAI2661126.1"/>
    </source>
</evidence>
<feature type="region of interest" description="Disordered" evidence="1">
    <location>
        <begin position="176"/>
        <end position="207"/>
    </location>
</feature>
<name>A0ABQ8MEY2_LABRO</name>
<keyword evidence="3" id="KW-1185">Reference proteome</keyword>
<organism evidence="2 3">
    <name type="scientific">Labeo rohita</name>
    <name type="common">Indian major carp</name>
    <name type="synonym">Cyprinus rohita</name>
    <dbReference type="NCBI Taxonomy" id="84645"/>
    <lineage>
        <taxon>Eukaryota</taxon>
        <taxon>Metazoa</taxon>
        <taxon>Chordata</taxon>
        <taxon>Craniata</taxon>
        <taxon>Vertebrata</taxon>
        <taxon>Euteleostomi</taxon>
        <taxon>Actinopterygii</taxon>
        <taxon>Neopterygii</taxon>
        <taxon>Teleostei</taxon>
        <taxon>Ostariophysi</taxon>
        <taxon>Cypriniformes</taxon>
        <taxon>Cyprinidae</taxon>
        <taxon>Labeoninae</taxon>
        <taxon>Labeonini</taxon>
        <taxon>Labeo</taxon>
    </lineage>
</organism>
<accession>A0ABQ8MEY2</accession>
<dbReference type="Proteomes" id="UP000830375">
    <property type="component" value="Unassembled WGS sequence"/>
</dbReference>
<evidence type="ECO:0000256" key="1">
    <source>
        <dbReference type="SAM" id="MobiDB-lite"/>
    </source>
</evidence>
<evidence type="ECO:0000313" key="3">
    <source>
        <dbReference type="Proteomes" id="UP000830375"/>
    </source>
</evidence>
<dbReference type="GO" id="GO:0008168">
    <property type="term" value="F:methyltransferase activity"/>
    <property type="evidence" value="ECO:0007669"/>
    <property type="project" value="UniProtKB-KW"/>
</dbReference>
<reference evidence="2 3" key="1">
    <citation type="submission" date="2022-01" db="EMBL/GenBank/DDBJ databases">
        <title>A high-quality chromosome-level genome assembly of rohu carp, Labeo rohita.</title>
        <authorList>
            <person name="Arick M.A. II"/>
            <person name="Hsu C.-Y."/>
            <person name="Magbanua Z."/>
            <person name="Pechanova O."/>
            <person name="Grover C."/>
            <person name="Miller E."/>
            <person name="Thrash A."/>
            <person name="Ezzel L."/>
            <person name="Alam S."/>
            <person name="Benzie J."/>
            <person name="Hamilton M."/>
            <person name="Karsi A."/>
            <person name="Lawrence M.L."/>
            <person name="Peterson D.G."/>
        </authorList>
    </citation>
    <scope>NUCLEOTIDE SEQUENCE [LARGE SCALE GENOMIC DNA]</scope>
    <source>
        <strain evidence="3">BAU-BD-2019</strain>
        <tissue evidence="2">Blood</tissue>
    </source>
</reference>
<protein>
    <submittedName>
        <fullName evidence="2">DNA adenine methyltransferase YhdJ</fullName>
    </submittedName>
</protein>
<sequence length="242" mass="26067">MLKARDSLLTQTNFEANTTEAYLCEEADFLSFFIREGKMATDEEQVVTGMNAGQRGEMIEGSPAHTFGHNIEELMDIFKEDLIDWVGEVLSSSPLFPEPLLVLSSSTASPHPPSLLLNQPVPQPCLCWCLSVPQLTLSLSHLGTLICLGTSRLQLDLGVRPPVSVLAPSSLVASHRTSSTRLPRPSSSTLFSHRPSAASGSHSSFASSHSPSGSVRLLCRSGSTVAFQFPGLELVVVLMFIS</sequence>
<keyword evidence="2" id="KW-0489">Methyltransferase</keyword>
<gene>
    <name evidence="2" type="ORF">H4Q32_030166</name>
</gene>
<comment type="caution">
    <text evidence="2">The sequence shown here is derived from an EMBL/GenBank/DDBJ whole genome shotgun (WGS) entry which is preliminary data.</text>
</comment>
<dbReference type="GO" id="GO:0032259">
    <property type="term" value="P:methylation"/>
    <property type="evidence" value="ECO:0007669"/>
    <property type="project" value="UniProtKB-KW"/>
</dbReference>
<keyword evidence="2" id="KW-0808">Transferase</keyword>
<dbReference type="EMBL" id="JACTAM010000009">
    <property type="protein sequence ID" value="KAI2661126.1"/>
    <property type="molecule type" value="Genomic_DNA"/>
</dbReference>